<evidence type="ECO:0008006" key="5">
    <source>
        <dbReference type="Google" id="ProtNLM"/>
    </source>
</evidence>
<sequence>MDSAEVVVAAYALVGALIGAAVTAAITVWSGHRQRENEMVIAALSHMVGGSQERTAGIAALDVLLGEKGIKPGRFPQLFRRRARYVMAITWEYQAQLIYVLSHGPNRFAAHEITNVIAMGNRLFAEGQPWPHAWMRERLIVAMRSYARQEAVDQISHMEEDGEHNSRTRSSTSRHRNPPLDPDSVIALKLAINKWCVLLGDSVAGPPSAPSVTDADHGVGTTQHPTTDL</sequence>
<dbReference type="Proteomes" id="UP001500326">
    <property type="component" value="Unassembled WGS sequence"/>
</dbReference>
<comment type="caution">
    <text evidence="3">The sequence shown here is derived from an EMBL/GenBank/DDBJ whole genome shotgun (WGS) entry which is preliminary data.</text>
</comment>
<proteinExistence type="predicted"/>
<evidence type="ECO:0000256" key="2">
    <source>
        <dbReference type="SAM" id="Phobius"/>
    </source>
</evidence>
<feature type="compositionally biased region" description="Basic and acidic residues" evidence="1">
    <location>
        <begin position="156"/>
        <end position="166"/>
    </location>
</feature>
<keyword evidence="2" id="KW-1133">Transmembrane helix</keyword>
<keyword evidence="2" id="KW-0812">Transmembrane</keyword>
<protein>
    <recommendedName>
        <fullName evidence="5">DUF4760 domain-containing protein</fullName>
    </recommendedName>
</protein>
<keyword evidence="4" id="KW-1185">Reference proteome</keyword>
<accession>A0ABN2T671</accession>
<feature type="region of interest" description="Disordered" evidence="1">
    <location>
        <begin position="155"/>
        <end position="180"/>
    </location>
</feature>
<evidence type="ECO:0000313" key="4">
    <source>
        <dbReference type="Proteomes" id="UP001500326"/>
    </source>
</evidence>
<dbReference type="RefSeq" id="WP_344066516.1">
    <property type="nucleotide sequence ID" value="NZ_BAAAOH010000001.1"/>
</dbReference>
<feature type="region of interest" description="Disordered" evidence="1">
    <location>
        <begin position="208"/>
        <end position="229"/>
    </location>
</feature>
<organism evidence="3 4">
    <name type="scientific">Microbacterium pumilum</name>
    <dbReference type="NCBI Taxonomy" id="344165"/>
    <lineage>
        <taxon>Bacteria</taxon>
        <taxon>Bacillati</taxon>
        <taxon>Actinomycetota</taxon>
        <taxon>Actinomycetes</taxon>
        <taxon>Micrococcales</taxon>
        <taxon>Microbacteriaceae</taxon>
        <taxon>Microbacterium</taxon>
    </lineage>
</organism>
<keyword evidence="2" id="KW-0472">Membrane</keyword>
<reference evidence="3 4" key="1">
    <citation type="journal article" date="2019" name="Int. J. Syst. Evol. Microbiol.">
        <title>The Global Catalogue of Microorganisms (GCM) 10K type strain sequencing project: providing services to taxonomists for standard genome sequencing and annotation.</title>
        <authorList>
            <consortium name="The Broad Institute Genomics Platform"/>
            <consortium name="The Broad Institute Genome Sequencing Center for Infectious Disease"/>
            <person name="Wu L."/>
            <person name="Ma J."/>
        </authorList>
    </citation>
    <scope>NUCLEOTIDE SEQUENCE [LARGE SCALE GENOMIC DNA]</scope>
    <source>
        <strain evidence="3 4">JCM 14902</strain>
    </source>
</reference>
<evidence type="ECO:0000256" key="1">
    <source>
        <dbReference type="SAM" id="MobiDB-lite"/>
    </source>
</evidence>
<feature type="transmembrane region" description="Helical" evidence="2">
    <location>
        <begin position="6"/>
        <end position="29"/>
    </location>
</feature>
<feature type="compositionally biased region" description="Polar residues" evidence="1">
    <location>
        <begin position="220"/>
        <end position="229"/>
    </location>
</feature>
<dbReference type="EMBL" id="BAAAOH010000001">
    <property type="protein sequence ID" value="GAA1998326.1"/>
    <property type="molecule type" value="Genomic_DNA"/>
</dbReference>
<evidence type="ECO:0000313" key="3">
    <source>
        <dbReference type="EMBL" id="GAA1998326.1"/>
    </source>
</evidence>
<gene>
    <name evidence="3" type="ORF">GCM10009777_39520</name>
</gene>
<name>A0ABN2T671_9MICO</name>